<evidence type="ECO:0000313" key="2">
    <source>
        <dbReference type="EMBL" id="MPM77219.1"/>
    </source>
</evidence>
<evidence type="ECO:0000256" key="1">
    <source>
        <dbReference type="SAM" id="Phobius"/>
    </source>
</evidence>
<feature type="transmembrane region" description="Helical" evidence="1">
    <location>
        <begin position="121"/>
        <end position="140"/>
    </location>
</feature>
<keyword evidence="1" id="KW-0812">Transmembrane</keyword>
<name>A0A645CJV4_9ZZZZ</name>
<protein>
    <submittedName>
        <fullName evidence="2">Uncharacterized protein</fullName>
    </submittedName>
</protein>
<dbReference type="EMBL" id="VSSQ01027797">
    <property type="protein sequence ID" value="MPM77219.1"/>
    <property type="molecule type" value="Genomic_DNA"/>
</dbReference>
<organism evidence="2">
    <name type="scientific">bioreactor metagenome</name>
    <dbReference type="NCBI Taxonomy" id="1076179"/>
    <lineage>
        <taxon>unclassified sequences</taxon>
        <taxon>metagenomes</taxon>
        <taxon>ecological metagenomes</taxon>
    </lineage>
</organism>
<accession>A0A645CJV4</accession>
<gene>
    <name evidence="2" type="ORF">SDC9_124219</name>
</gene>
<keyword evidence="1" id="KW-0472">Membrane</keyword>
<dbReference type="AlphaFoldDB" id="A0A645CJV4"/>
<reference evidence="2" key="1">
    <citation type="submission" date="2019-08" db="EMBL/GenBank/DDBJ databases">
        <authorList>
            <person name="Kucharzyk K."/>
            <person name="Murdoch R.W."/>
            <person name="Higgins S."/>
            <person name="Loffler F."/>
        </authorList>
    </citation>
    <scope>NUCLEOTIDE SEQUENCE</scope>
</reference>
<keyword evidence="1" id="KW-1133">Transmembrane helix</keyword>
<comment type="caution">
    <text evidence="2">The sequence shown here is derived from an EMBL/GenBank/DDBJ whole genome shotgun (WGS) entry which is preliminary data.</text>
</comment>
<proteinExistence type="predicted"/>
<sequence length="228" mass="26215">MINTRFPFVTFKNDQDHFCQIGGISRRPALIRNYVQFIALVQQTKHRFHEIVPKFGIEPRSTDNDPFIGKLTNSFLASQFRFSVNRQRICGRIFLIRHICRTVEHIIGRDMNNPHTRFGQIFGSGVIYLIGQFFIGFSLIHRCISSTIDDIFNGIFRNKMFNLCGVGNIQDVGVGINKSKRRVCFFRHLLQFLPQLSVCSGNQNVFLNQSVENGAFFGDGFRSAKMLI</sequence>